<evidence type="ECO:0000313" key="1">
    <source>
        <dbReference type="EMBL" id="KAK0752815.1"/>
    </source>
</evidence>
<reference evidence="1" key="1">
    <citation type="submission" date="2023-06" db="EMBL/GenBank/DDBJ databases">
        <title>Genome-scale phylogeny and comparative genomics of the fungal order Sordariales.</title>
        <authorList>
            <consortium name="Lawrence Berkeley National Laboratory"/>
            <person name="Hensen N."/>
            <person name="Bonometti L."/>
            <person name="Westerberg I."/>
            <person name="Brannstrom I.O."/>
            <person name="Guillou S."/>
            <person name="Cros-Aarteil S."/>
            <person name="Calhoun S."/>
            <person name="Haridas S."/>
            <person name="Kuo A."/>
            <person name="Mondo S."/>
            <person name="Pangilinan J."/>
            <person name="Riley R."/>
            <person name="LaButti K."/>
            <person name="Andreopoulos B."/>
            <person name="Lipzen A."/>
            <person name="Chen C."/>
            <person name="Yanf M."/>
            <person name="Daum C."/>
            <person name="Ng V."/>
            <person name="Clum A."/>
            <person name="Steindorff A."/>
            <person name="Ohm R."/>
            <person name="Martin F."/>
            <person name="Silar P."/>
            <person name="Natvig D."/>
            <person name="Lalanne C."/>
            <person name="Gautier V."/>
            <person name="Ament-velasquez S.L."/>
            <person name="Kruys A."/>
            <person name="Hutchinson M.I."/>
            <person name="Powell A.J."/>
            <person name="Barry K."/>
            <person name="Miller A.N."/>
            <person name="Grigoriev I.V."/>
            <person name="Debuchy R."/>
            <person name="Gladieux P."/>
            <person name="Thoren M.H."/>
            <person name="Johannesson H."/>
        </authorList>
    </citation>
    <scope>NUCLEOTIDE SEQUENCE</scope>
    <source>
        <strain evidence="1">SMH3187-1</strain>
    </source>
</reference>
<sequence length="144" mass="16356">MDPVSIIGLSAAAVQFSDVGARALLSSLRLLRELREIPHRMADLLTETDKSVERLLYLDSLCQQPSFVSRLSQQQLDSIRPVILDGRNATERLQAVLQPVISDLRKPSKAMRAWAALMSKRREADIEQHLKVITRIHLGRHQKR</sequence>
<dbReference type="AlphaFoldDB" id="A0AA40F804"/>
<protein>
    <submittedName>
        <fullName evidence="1">Uncharacterized protein</fullName>
    </submittedName>
</protein>
<comment type="caution">
    <text evidence="1">The sequence shown here is derived from an EMBL/GenBank/DDBJ whole genome shotgun (WGS) entry which is preliminary data.</text>
</comment>
<evidence type="ECO:0000313" key="2">
    <source>
        <dbReference type="Proteomes" id="UP001172155"/>
    </source>
</evidence>
<accession>A0AA40F804</accession>
<proteinExistence type="predicted"/>
<organism evidence="1 2">
    <name type="scientific">Schizothecium vesticola</name>
    <dbReference type="NCBI Taxonomy" id="314040"/>
    <lineage>
        <taxon>Eukaryota</taxon>
        <taxon>Fungi</taxon>
        <taxon>Dikarya</taxon>
        <taxon>Ascomycota</taxon>
        <taxon>Pezizomycotina</taxon>
        <taxon>Sordariomycetes</taxon>
        <taxon>Sordariomycetidae</taxon>
        <taxon>Sordariales</taxon>
        <taxon>Schizotheciaceae</taxon>
        <taxon>Schizothecium</taxon>
    </lineage>
</organism>
<gene>
    <name evidence="1" type="ORF">B0T18DRAFT_423475</name>
</gene>
<dbReference type="Proteomes" id="UP001172155">
    <property type="component" value="Unassembled WGS sequence"/>
</dbReference>
<keyword evidence="2" id="KW-1185">Reference proteome</keyword>
<dbReference type="EMBL" id="JAUKUD010000001">
    <property type="protein sequence ID" value="KAK0752815.1"/>
    <property type="molecule type" value="Genomic_DNA"/>
</dbReference>
<name>A0AA40F804_9PEZI</name>